<dbReference type="SUPFAM" id="SSF74650">
    <property type="entry name" value="Galactose mutarotase-like"/>
    <property type="match status" value="1"/>
</dbReference>
<dbReference type="GO" id="GO:0047938">
    <property type="term" value="F:glucose-6-phosphate 1-epimerase activity"/>
    <property type="evidence" value="ECO:0007669"/>
    <property type="project" value="TreeGrafter"/>
</dbReference>
<dbReference type="InterPro" id="IPR008183">
    <property type="entry name" value="Aldose_1/G6P_1-epimerase"/>
</dbReference>
<reference evidence="1" key="2">
    <citation type="journal article" date="2015" name="Data Brief">
        <title>Shoot transcriptome of the giant reed, Arundo donax.</title>
        <authorList>
            <person name="Barrero R.A."/>
            <person name="Guerrero F.D."/>
            <person name="Moolhuijzen P."/>
            <person name="Goolsby J.A."/>
            <person name="Tidwell J."/>
            <person name="Bellgard S.E."/>
            <person name="Bellgard M.I."/>
        </authorList>
    </citation>
    <scope>NUCLEOTIDE SEQUENCE</scope>
    <source>
        <tissue evidence="1">Shoot tissue taken approximately 20 cm above the soil surface</tissue>
    </source>
</reference>
<dbReference type="Pfam" id="PF01263">
    <property type="entry name" value="Aldose_epim"/>
    <property type="match status" value="1"/>
</dbReference>
<dbReference type="InterPro" id="IPR011013">
    <property type="entry name" value="Gal_mutarotase_sf_dom"/>
</dbReference>
<sequence>MKTFADLILKPSEEDLKIWPHRFEFRLRVALGPGGDLTLTSRIRNINTDGRPFSFTFAYHTYFSVSDIRSVCFLNNFLPFFSKLSIQTL</sequence>
<dbReference type="GO" id="GO:0005975">
    <property type="term" value="P:carbohydrate metabolic process"/>
    <property type="evidence" value="ECO:0007669"/>
    <property type="project" value="InterPro"/>
</dbReference>
<dbReference type="InterPro" id="IPR014718">
    <property type="entry name" value="GH-type_carb-bd"/>
</dbReference>
<dbReference type="PANTHER" id="PTHR11122:SF48">
    <property type="entry name" value="GLUCOSE-6-PHOSPHATE 1-EPIMERASE"/>
    <property type="match status" value="1"/>
</dbReference>
<dbReference type="EMBL" id="GBRH01179384">
    <property type="protein sequence ID" value="JAE18512.1"/>
    <property type="molecule type" value="Transcribed_RNA"/>
</dbReference>
<dbReference type="GO" id="GO:0005737">
    <property type="term" value="C:cytoplasm"/>
    <property type="evidence" value="ECO:0007669"/>
    <property type="project" value="TreeGrafter"/>
</dbReference>
<dbReference type="AlphaFoldDB" id="A0A0A9G1W4"/>
<dbReference type="PANTHER" id="PTHR11122">
    <property type="entry name" value="APOSPORY-ASSOCIATED PROTEIN C-RELATED"/>
    <property type="match status" value="1"/>
</dbReference>
<dbReference type="Gene3D" id="2.70.98.10">
    <property type="match status" value="1"/>
</dbReference>
<proteinExistence type="predicted"/>
<dbReference type="GO" id="GO:0030246">
    <property type="term" value="F:carbohydrate binding"/>
    <property type="evidence" value="ECO:0007669"/>
    <property type="project" value="InterPro"/>
</dbReference>
<name>A0A0A9G1W4_ARUDO</name>
<reference evidence="1" key="1">
    <citation type="submission" date="2014-09" db="EMBL/GenBank/DDBJ databases">
        <authorList>
            <person name="Magalhaes I.L.F."/>
            <person name="Oliveira U."/>
            <person name="Santos F.R."/>
            <person name="Vidigal T.H.D.A."/>
            <person name="Brescovit A.D."/>
            <person name="Santos A.J."/>
        </authorList>
    </citation>
    <scope>NUCLEOTIDE SEQUENCE</scope>
    <source>
        <tissue evidence="1">Shoot tissue taken approximately 20 cm above the soil surface</tissue>
    </source>
</reference>
<accession>A0A0A9G1W4</accession>
<evidence type="ECO:0000313" key="1">
    <source>
        <dbReference type="EMBL" id="JAE18512.1"/>
    </source>
</evidence>
<evidence type="ECO:0008006" key="2">
    <source>
        <dbReference type="Google" id="ProtNLM"/>
    </source>
</evidence>
<protein>
    <recommendedName>
        <fullName evidence="2">Glucose-6-phosphate 1-epimerase</fullName>
    </recommendedName>
</protein>
<organism evidence="1">
    <name type="scientific">Arundo donax</name>
    <name type="common">Giant reed</name>
    <name type="synonym">Donax arundinaceus</name>
    <dbReference type="NCBI Taxonomy" id="35708"/>
    <lineage>
        <taxon>Eukaryota</taxon>
        <taxon>Viridiplantae</taxon>
        <taxon>Streptophyta</taxon>
        <taxon>Embryophyta</taxon>
        <taxon>Tracheophyta</taxon>
        <taxon>Spermatophyta</taxon>
        <taxon>Magnoliopsida</taxon>
        <taxon>Liliopsida</taxon>
        <taxon>Poales</taxon>
        <taxon>Poaceae</taxon>
        <taxon>PACMAD clade</taxon>
        <taxon>Arundinoideae</taxon>
        <taxon>Arundineae</taxon>
        <taxon>Arundo</taxon>
    </lineage>
</organism>